<dbReference type="EMBL" id="CM045771">
    <property type="protein sequence ID" value="KAI7987994.1"/>
    <property type="molecule type" value="Genomic_DNA"/>
</dbReference>
<accession>A0ACC0FI37</accession>
<keyword evidence="2" id="KW-1185">Reference proteome</keyword>
<proteinExistence type="predicted"/>
<protein>
    <submittedName>
        <fullName evidence="1">Uncharacterized protein</fullName>
    </submittedName>
</protein>
<reference evidence="1 2" key="1">
    <citation type="journal article" date="2022" name="Plant J.">
        <title>Chromosome-level genome of Camellia lanceoleosa provides a valuable resource for understanding genome evolution and self-incompatibility.</title>
        <authorList>
            <person name="Gong W."/>
            <person name="Xiao S."/>
            <person name="Wang L."/>
            <person name="Liao Z."/>
            <person name="Chang Y."/>
            <person name="Mo W."/>
            <person name="Hu G."/>
            <person name="Li W."/>
            <person name="Zhao G."/>
            <person name="Zhu H."/>
            <person name="Hu X."/>
            <person name="Ji K."/>
            <person name="Xiang X."/>
            <person name="Song Q."/>
            <person name="Yuan D."/>
            <person name="Jin S."/>
            <person name="Zhang L."/>
        </authorList>
    </citation>
    <scope>NUCLEOTIDE SEQUENCE [LARGE SCALE GENOMIC DNA]</scope>
    <source>
        <tissue evidence="1">Fresh and healthy young leaves</tissue>
    </source>
</reference>
<gene>
    <name evidence="1" type="ORF">LOK49_LG13G00230</name>
</gene>
<evidence type="ECO:0000313" key="2">
    <source>
        <dbReference type="Proteomes" id="UP001060215"/>
    </source>
</evidence>
<dbReference type="Proteomes" id="UP001060215">
    <property type="component" value="Chromosome 14"/>
</dbReference>
<name>A0ACC0FI37_9ERIC</name>
<organism evidence="1 2">
    <name type="scientific">Camellia lanceoleosa</name>
    <dbReference type="NCBI Taxonomy" id="1840588"/>
    <lineage>
        <taxon>Eukaryota</taxon>
        <taxon>Viridiplantae</taxon>
        <taxon>Streptophyta</taxon>
        <taxon>Embryophyta</taxon>
        <taxon>Tracheophyta</taxon>
        <taxon>Spermatophyta</taxon>
        <taxon>Magnoliopsida</taxon>
        <taxon>eudicotyledons</taxon>
        <taxon>Gunneridae</taxon>
        <taxon>Pentapetalae</taxon>
        <taxon>asterids</taxon>
        <taxon>Ericales</taxon>
        <taxon>Theaceae</taxon>
        <taxon>Camellia</taxon>
    </lineage>
</organism>
<comment type="caution">
    <text evidence="1">The sequence shown here is derived from an EMBL/GenBank/DDBJ whole genome shotgun (WGS) entry which is preliminary data.</text>
</comment>
<evidence type="ECO:0000313" key="1">
    <source>
        <dbReference type="EMBL" id="KAI7987994.1"/>
    </source>
</evidence>
<sequence>MNSKHEKVSDKEESDQTTSNGSHVIEVNSCEVVRNSNNNVDNPPQLPEKGDCVDGTFASDELRPLKKAKSTADENHSSNESNNGLFNFNGFQQMAQGLSSHLMPTFGFLMF</sequence>